<dbReference type="CDD" id="cd00200">
    <property type="entry name" value="WD40"/>
    <property type="match status" value="1"/>
</dbReference>
<dbReference type="EMBL" id="VANP01000003">
    <property type="protein sequence ID" value="TLP62368.1"/>
    <property type="molecule type" value="Genomic_DNA"/>
</dbReference>
<dbReference type="PANTHER" id="PTHR19879">
    <property type="entry name" value="TRANSCRIPTION INITIATION FACTOR TFIID"/>
    <property type="match status" value="1"/>
</dbReference>
<dbReference type="SUPFAM" id="SSF50998">
    <property type="entry name" value="Quinoprotein alcohol dehydrogenase-like"/>
    <property type="match status" value="1"/>
</dbReference>
<evidence type="ECO:0000256" key="3">
    <source>
        <dbReference type="PROSITE-ProRule" id="PRU00221"/>
    </source>
</evidence>
<dbReference type="OrthoDB" id="4336591at2"/>
<gene>
    <name evidence="4" type="ORF">FED44_10500</name>
</gene>
<dbReference type="Pfam" id="PF00400">
    <property type="entry name" value="WD40"/>
    <property type="match status" value="7"/>
</dbReference>
<keyword evidence="1 3" id="KW-0853">WD repeat</keyword>
<feature type="repeat" description="WD" evidence="3">
    <location>
        <begin position="338"/>
        <end position="380"/>
    </location>
</feature>
<dbReference type="PROSITE" id="PS00678">
    <property type="entry name" value="WD_REPEATS_1"/>
    <property type="match status" value="3"/>
</dbReference>
<dbReference type="InterPro" id="IPR001680">
    <property type="entry name" value="WD40_rpt"/>
</dbReference>
<feature type="repeat" description="WD" evidence="3">
    <location>
        <begin position="164"/>
        <end position="204"/>
    </location>
</feature>
<keyword evidence="5" id="KW-1185">Reference proteome</keyword>
<feature type="repeat" description="WD" evidence="3">
    <location>
        <begin position="295"/>
        <end position="336"/>
    </location>
</feature>
<feature type="repeat" description="WD" evidence="3">
    <location>
        <begin position="259"/>
        <end position="293"/>
    </location>
</feature>
<name>A0A5R8Z984_9ACTN</name>
<evidence type="ECO:0000313" key="4">
    <source>
        <dbReference type="EMBL" id="TLP62368.1"/>
    </source>
</evidence>
<feature type="repeat" description="WD" evidence="3">
    <location>
        <begin position="206"/>
        <end position="247"/>
    </location>
</feature>
<comment type="caution">
    <text evidence="4">The sequence shown here is derived from an EMBL/GenBank/DDBJ whole genome shotgun (WGS) entry which is preliminary data.</text>
</comment>
<accession>A0A5R8Z984</accession>
<evidence type="ECO:0000313" key="5">
    <source>
        <dbReference type="Proteomes" id="UP000309033"/>
    </source>
</evidence>
<proteinExistence type="predicted"/>
<protein>
    <submittedName>
        <fullName evidence="4">WD40 repeat domain-containing protein</fullName>
    </submittedName>
</protein>
<dbReference type="InterPro" id="IPR011047">
    <property type="entry name" value="Quinoprotein_ADH-like_sf"/>
</dbReference>
<dbReference type="Gene3D" id="2.130.10.10">
    <property type="entry name" value="YVTN repeat-like/Quinoprotein amine dehydrogenase"/>
    <property type="match status" value="2"/>
</dbReference>
<dbReference type="PROSITE" id="PS50082">
    <property type="entry name" value="WD_REPEATS_2"/>
    <property type="match status" value="6"/>
</dbReference>
<reference evidence="4" key="1">
    <citation type="submission" date="2019-05" db="EMBL/GenBank/DDBJ databases">
        <title>Isolation, diversity and antifungal activity of Actinobacteria from wheat.</title>
        <authorList>
            <person name="Yu B."/>
        </authorList>
    </citation>
    <scope>NUCLEOTIDE SEQUENCE [LARGE SCALE GENOMIC DNA]</scope>
    <source>
        <strain evidence="4">NEAU-HEGS1-5</strain>
    </source>
</reference>
<dbReference type="PROSITE" id="PS50294">
    <property type="entry name" value="WD_REPEATS_REGION"/>
    <property type="match status" value="4"/>
</dbReference>
<dbReference type="InterPro" id="IPR015943">
    <property type="entry name" value="WD40/YVTN_repeat-like_dom_sf"/>
</dbReference>
<evidence type="ECO:0000256" key="2">
    <source>
        <dbReference type="ARBA" id="ARBA00022737"/>
    </source>
</evidence>
<keyword evidence="2" id="KW-0677">Repeat</keyword>
<dbReference type="SMART" id="SM00320">
    <property type="entry name" value="WD40"/>
    <property type="match status" value="7"/>
</dbReference>
<dbReference type="Proteomes" id="UP000309033">
    <property type="component" value="Unassembled WGS sequence"/>
</dbReference>
<dbReference type="PRINTS" id="PR00320">
    <property type="entry name" value="GPROTEINBRPT"/>
</dbReference>
<dbReference type="InterPro" id="IPR019775">
    <property type="entry name" value="WD40_repeat_CS"/>
</dbReference>
<feature type="repeat" description="WD" evidence="3">
    <location>
        <begin position="381"/>
        <end position="412"/>
    </location>
</feature>
<dbReference type="PANTHER" id="PTHR19879:SF9">
    <property type="entry name" value="TRANSCRIPTION INITIATION FACTOR TFIID SUBUNIT 5"/>
    <property type="match status" value="1"/>
</dbReference>
<dbReference type="AlphaFoldDB" id="A0A5R8Z984"/>
<organism evidence="4 5">
    <name type="scientific">Microbispora triticiradicis</name>
    <dbReference type="NCBI Taxonomy" id="2200763"/>
    <lineage>
        <taxon>Bacteria</taxon>
        <taxon>Bacillati</taxon>
        <taxon>Actinomycetota</taxon>
        <taxon>Actinomycetes</taxon>
        <taxon>Streptosporangiales</taxon>
        <taxon>Streptosporangiaceae</taxon>
        <taxon>Microbispora</taxon>
    </lineage>
</organism>
<sequence length="472" mass="50246">MVWDARSTMSENSSPTSGEEALAALRDRLQELYRRRGRPSYRKLARLTGQALSHTTVGMVIHCRKLPRLGQLELVVEALDGDPEAYQALWLAADEADSAAAGTSAPARLGGPYRPTGTAFPHTEAIGGVAFHPDGRLLATRTEGRNATVRLWDVATGSPLGDPLTTRNGWVHELAFHPDGHLLAAAGDAALRLWDVTTGEPVGAPLTLHSTGHQTVAFHPGGRLIAVGGGDDTVRLWDVATGRPAGDVRTGHRHPVFAIRSLTFHPEGRLLATAGNDATVRLFDVITGEPVGGPLVGHKSEVTGVVFHPDGHLLVSTGNDATVRLWDVMTGEPVCSPLMGHIGFVSEPALHPDGRLLATAGLEDGDVRLWDVSAHRPVGEPLSHSGAVRALAFHPDGHLLATGGNDATLRLWRGESTPEPHLSRRRADRLRARLTAVREDRDRLAREVAALGAAPGAELDGPSRQVQRGGGR</sequence>
<dbReference type="InterPro" id="IPR020472">
    <property type="entry name" value="WD40_PAC1"/>
</dbReference>
<evidence type="ECO:0000256" key="1">
    <source>
        <dbReference type="ARBA" id="ARBA00022574"/>
    </source>
</evidence>